<gene>
    <name evidence="2" type="ORF">DBV15_11470</name>
</gene>
<name>A0A4S2KEM1_9HYME</name>
<dbReference type="AlphaFoldDB" id="A0A4S2KEM1"/>
<evidence type="ECO:0000313" key="3">
    <source>
        <dbReference type="Proteomes" id="UP000310200"/>
    </source>
</evidence>
<comment type="caution">
    <text evidence="2">The sequence shown here is derived from an EMBL/GenBank/DDBJ whole genome shotgun (WGS) entry which is preliminary data.</text>
</comment>
<accession>A0A4S2KEM1</accession>
<dbReference type="Proteomes" id="UP000310200">
    <property type="component" value="Unassembled WGS sequence"/>
</dbReference>
<reference evidence="2 3" key="1">
    <citation type="journal article" date="2019" name="Philos. Trans. R. Soc. Lond., B, Biol. Sci.">
        <title>Ant behaviour and brain gene expression of defending hosts depend on the ecological success of the intruding social parasite.</title>
        <authorList>
            <person name="Kaur R."/>
            <person name="Stoldt M."/>
            <person name="Jongepier E."/>
            <person name="Feldmeyer B."/>
            <person name="Menzel F."/>
            <person name="Bornberg-Bauer E."/>
            <person name="Foitzik S."/>
        </authorList>
    </citation>
    <scope>NUCLEOTIDE SEQUENCE [LARGE SCALE GENOMIC DNA]</scope>
    <source>
        <tissue evidence="2">Whole body</tissue>
    </source>
</reference>
<proteinExistence type="predicted"/>
<sequence length="143" mass="15600">MQSRLSAEPCPVIFNSINVARLPPVSRCVVNGRRDGFEYAHAKCRDLCARGTRGGSLSSRAIDPFVWLAREPAAINKGRRDEQSGTTVAMSHGMHRLLSNGCRDEDDDHDDDDDDDDDGDESLNAPGGTRADPSLDCIKAFPK</sequence>
<evidence type="ECO:0000256" key="1">
    <source>
        <dbReference type="SAM" id="MobiDB-lite"/>
    </source>
</evidence>
<protein>
    <submittedName>
        <fullName evidence="2">Uncharacterized protein</fullName>
    </submittedName>
</protein>
<keyword evidence="3" id="KW-1185">Reference proteome</keyword>
<dbReference type="EMBL" id="QBLH01002725">
    <property type="protein sequence ID" value="TGZ47570.1"/>
    <property type="molecule type" value="Genomic_DNA"/>
</dbReference>
<feature type="region of interest" description="Disordered" evidence="1">
    <location>
        <begin position="74"/>
        <end position="136"/>
    </location>
</feature>
<evidence type="ECO:0000313" key="2">
    <source>
        <dbReference type="EMBL" id="TGZ47570.1"/>
    </source>
</evidence>
<organism evidence="2 3">
    <name type="scientific">Temnothorax longispinosus</name>
    <dbReference type="NCBI Taxonomy" id="300112"/>
    <lineage>
        <taxon>Eukaryota</taxon>
        <taxon>Metazoa</taxon>
        <taxon>Ecdysozoa</taxon>
        <taxon>Arthropoda</taxon>
        <taxon>Hexapoda</taxon>
        <taxon>Insecta</taxon>
        <taxon>Pterygota</taxon>
        <taxon>Neoptera</taxon>
        <taxon>Endopterygota</taxon>
        <taxon>Hymenoptera</taxon>
        <taxon>Apocrita</taxon>
        <taxon>Aculeata</taxon>
        <taxon>Formicoidea</taxon>
        <taxon>Formicidae</taxon>
        <taxon>Myrmicinae</taxon>
        <taxon>Temnothorax</taxon>
    </lineage>
</organism>
<feature type="compositionally biased region" description="Acidic residues" evidence="1">
    <location>
        <begin position="104"/>
        <end position="121"/>
    </location>
</feature>